<evidence type="ECO:0000313" key="5">
    <source>
        <dbReference type="Proteomes" id="UP000076400"/>
    </source>
</evidence>
<dbReference type="GO" id="GO:0047617">
    <property type="term" value="F:fatty acyl-CoA hydrolase activity"/>
    <property type="evidence" value="ECO:0007669"/>
    <property type="project" value="InterPro"/>
</dbReference>
<comment type="similarity">
    <text evidence="1">Belongs to the thioesterase PaaI family.</text>
</comment>
<dbReference type="Gene3D" id="3.10.129.10">
    <property type="entry name" value="Hotdog Thioesterase"/>
    <property type="match status" value="1"/>
</dbReference>
<evidence type="ECO:0000256" key="2">
    <source>
        <dbReference type="ARBA" id="ARBA00022801"/>
    </source>
</evidence>
<dbReference type="OrthoDB" id="3477511at2"/>
<dbReference type="Pfam" id="PF03061">
    <property type="entry name" value="4HBT"/>
    <property type="match status" value="1"/>
</dbReference>
<gene>
    <name evidence="4" type="ORF">AUP43_16155</name>
</gene>
<protein>
    <recommendedName>
        <fullName evidence="3">Thioesterase domain-containing protein</fullName>
    </recommendedName>
</protein>
<dbReference type="CDD" id="cd03443">
    <property type="entry name" value="PaaI_thioesterase"/>
    <property type="match status" value="1"/>
</dbReference>
<dbReference type="InterPro" id="IPR003736">
    <property type="entry name" value="PAAI_dom"/>
</dbReference>
<dbReference type="InterPro" id="IPR006683">
    <property type="entry name" value="Thioestr_dom"/>
</dbReference>
<dbReference type="InterPro" id="IPR029069">
    <property type="entry name" value="HotDog_dom_sf"/>
</dbReference>
<reference evidence="4 5" key="1">
    <citation type="submission" date="2015-12" db="EMBL/GenBank/DDBJ databases">
        <title>Genome sequence of Oceanibaculum pacificum MCCC 1A02656.</title>
        <authorList>
            <person name="Lu L."/>
            <person name="Lai Q."/>
            <person name="Shao Z."/>
            <person name="Qian P."/>
        </authorList>
    </citation>
    <scope>NUCLEOTIDE SEQUENCE [LARGE SCALE GENOMIC DNA]</scope>
    <source>
        <strain evidence="4 5">MCCC 1A02656</strain>
    </source>
</reference>
<accession>A0A154WG63</accession>
<evidence type="ECO:0000256" key="1">
    <source>
        <dbReference type="ARBA" id="ARBA00008324"/>
    </source>
</evidence>
<name>A0A154WG63_9PROT</name>
<dbReference type="Proteomes" id="UP000076400">
    <property type="component" value="Unassembled WGS sequence"/>
</dbReference>
<dbReference type="PANTHER" id="PTHR21660:SF1">
    <property type="entry name" value="ACYL-COENZYME A THIOESTERASE 13"/>
    <property type="match status" value="1"/>
</dbReference>
<evidence type="ECO:0000313" key="4">
    <source>
        <dbReference type="EMBL" id="KZD12514.1"/>
    </source>
</evidence>
<proteinExistence type="inferred from homology"/>
<keyword evidence="2" id="KW-0378">Hydrolase</keyword>
<dbReference type="PANTHER" id="PTHR21660">
    <property type="entry name" value="THIOESTERASE SUPERFAMILY MEMBER-RELATED"/>
    <property type="match status" value="1"/>
</dbReference>
<comment type="caution">
    <text evidence="4">The sequence shown here is derived from an EMBL/GenBank/DDBJ whole genome shotgun (WGS) entry which is preliminary data.</text>
</comment>
<dbReference type="STRING" id="580166.AUP43_16155"/>
<feature type="domain" description="Thioesterase" evidence="3">
    <location>
        <begin position="44"/>
        <end position="121"/>
    </location>
</feature>
<dbReference type="InterPro" id="IPR039298">
    <property type="entry name" value="ACOT13"/>
</dbReference>
<dbReference type="NCBIfam" id="TIGR00369">
    <property type="entry name" value="unchar_dom_1"/>
    <property type="match status" value="1"/>
</dbReference>
<sequence length="143" mass="15163">METLIGLEPTSGFQQTMGYRLVEWREGYAALEMDVEPKHLNRAGVIHGGVAASLLDTVCGFSGCYCPDPARVRKAVTLSLTTQYLGQASAGTLRAVARVRGGGRKIFFCAGEVFGPDGTLIAAGEGTFRYRSGSEDAAGSPRE</sequence>
<dbReference type="EMBL" id="LPXN01000020">
    <property type="protein sequence ID" value="KZD12514.1"/>
    <property type="molecule type" value="Genomic_DNA"/>
</dbReference>
<dbReference type="AlphaFoldDB" id="A0A154WG63"/>
<dbReference type="SUPFAM" id="SSF54637">
    <property type="entry name" value="Thioesterase/thiol ester dehydrase-isomerase"/>
    <property type="match status" value="1"/>
</dbReference>
<evidence type="ECO:0000259" key="3">
    <source>
        <dbReference type="Pfam" id="PF03061"/>
    </source>
</evidence>
<organism evidence="4 5">
    <name type="scientific">Oceanibaculum pacificum</name>
    <dbReference type="NCBI Taxonomy" id="580166"/>
    <lineage>
        <taxon>Bacteria</taxon>
        <taxon>Pseudomonadati</taxon>
        <taxon>Pseudomonadota</taxon>
        <taxon>Alphaproteobacteria</taxon>
        <taxon>Rhodospirillales</taxon>
        <taxon>Oceanibaculaceae</taxon>
        <taxon>Oceanibaculum</taxon>
    </lineage>
</organism>
<keyword evidence="5" id="KW-1185">Reference proteome</keyword>